<reference evidence="1" key="1">
    <citation type="journal article" date="2014" name="Int. J. Syst. Evol. Microbiol.">
        <title>Complete genome sequence of Corynebacterium casei LMG S-19264T (=DSM 44701T), isolated from a smear-ripened cheese.</title>
        <authorList>
            <consortium name="US DOE Joint Genome Institute (JGI-PGF)"/>
            <person name="Walter F."/>
            <person name="Albersmeier A."/>
            <person name="Kalinowski J."/>
            <person name="Ruckert C."/>
        </authorList>
    </citation>
    <scope>NUCLEOTIDE SEQUENCE</scope>
    <source>
        <strain evidence="1">CGMCC 1.16134</strain>
    </source>
</reference>
<keyword evidence="2" id="KW-1185">Reference proteome</keyword>
<name>A0A917FVV9_9BACL</name>
<evidence type="ECO:0000313" key="2">
    <source>
        <dbReference type="Proteomes" id="UP000637643"/>
    </source>
</evidence>
<dbReference type="PANTHER" id="PTHR34351">
    <property type="entry name" value="SLR1927 PROTEIN-RELATED"/>
    <property type="match status" value="1"/>
</dbReference>
<dbReference type="Proteomes" id="UP000637643">
    <property type="component" value="Unassembled WGS sequence"/>
</dbReference>
<dbReference type="EMBL" id="BMKR01000049">
    <property type="protein sequence ID" value="GGG10113.1"/>
    <property type="molecule type" value="Genomic_DNA"/>
</dbReference>
<proteinExistence type="predicted"/>
<dbReference type="PANTHER" id="PTHR34351:SF2">
    <property type="entry name" value="DUF58 DOMAIN-CONTAINING PROTEIN"/>
    <property type="match status" value="1"/>
</dbReference>
<sequence>MFLLMAVLVLMFGGLLLQVLGPRRIKLVRTITPLCPAAGAAVQVQVRVSFSARLLLPWMIVTDYWKDGSHQELLFPGFRRSFAYTYTLEGVRRGVCQLQGCSVRWGDLPGWFTGSSQPEGRDSFRVLPSPLYFGGFAPEGGWLPGETRFSGRGRSSADETMEIRDYAPGDPLSRIHWKNSARRGTLQSRVPEREKGCMTCVVLANDPQSYLAPPGALAPRARRGENPAAFEKAVSTAMGLLLAAENSGSYVQLYSGGWPEGMARHEGLGQIPARVLHMLTEIAADGSRSLAALLEDASRSWLPGMKVAVITGQLEEESAKIMARFLVQGVKVELYYAWDHPAPAPAHTGAAQATLTKTAGSIGDSLVRLGARLYCLEDAKAYGHREVEYHESPGKPTLR</sequence>
<reference evidence="1" key="2">
    <citation type="submission" date="2020-09" db="EMBL/GenBank/DDBJ databases">
        <authorList>
            <person name="Sun Q."/>
            <person name="Zhou Y."/>
        </authorList>
    </citation>
    <scope>NUCLEOTIDE SEQUENCE</scope>
    <source>
        <strain evidence="1">CGMCC 1.16134</strain>
    </source>
</reference>
<protein>
    <recommendedName>
        <fullName evidence="3">DUF58 domain-containing protein</fullName>
    </recommendedName>
</protein>
<evidence type="ECO:0000313" key="1">
    <source>
        <dbReference type="EMBL" id="GGG10113.1"/>
    </source>
</evidence>
<organism evidence="1 2">
    <name type="scientific">Paenibacillus albidus</name>
    <dbReference type="NCBI Taxonomy" id="2041023"/>
    <lineage>
        <taxon>Bacteria</taxon>
        <taxon>Bacillati</taxon>
        <taxon>Bacillota</taxon>
        <taxon>Bacilli</taxon>
        <taxon>Bacillales</taxon>
        <taxon>Paenibacillaceae</taxon>
        <taxon>Paenibacillus</taxon>
    </lineage>
</organism>
<dbReference type="AlphaFoldDB" id="A0A917FVV9"/>
<comment type="caution">
    <text evidence="1">The sequence shown here is derived from an EMBL/GenBank/DDBJ whole genome shotgun (WGS) entry which is preliminary data.</text>
</comment>
<gene>
    <name evidence="1" type="ORF">GCM10010912_63150</name>
</gene>
<evidence type="ECO:0008006" key="3">
    <source>
        <dbReference type="Google" id="ProtNLM"/>
    </source>
</evidence>
<accession>A0A917FVV9</accession>